<reference evidence="1 2" key="1">
    <citation type="submission" date="2016-06" db="EMBL/GenBank/DDBJ databases">
        <authorList>
            <consortium name="Pathogen Informatics"/>
        </authorList>
    </citation>
    <scope>NUCLEOTIDE SEQUENCE [LARGE SCALE GENOMIC DNA]</scope>
</reference>
<evidence type="ECO:0000313" key="2">
    <source>
        <dbReference type="Proteomes" id="UP000219799"/>
    </source>
</evidence>
<organism evidence="1 2">
    <name type="scientific">Plasmodium malariae</name>
    <dbReference type="NCBI Taxonomy" id="5858"/>
    <lineage>
        <taxon>Eukaryota</taxon>
        <taxon>Sar</taxon>
        <taxon>Alveolata</taxon>
        <taxon>Apicomplexa</taxon>
        <taxon>Aconoidasida</taxon>
        <taxon>Haemosporida</taxon>
        <taxon>Plasmodiidae</taxon>
        <taxon>Plasmodium</taxon>
        <taxon>Plasmodium (Plasmodium)</taxon>
    </lineage>
</organism>
<dbReference type="Proteomes" id="UP000219799">
    <property type="component" value="Unassembled WGS sequence"/>
</dbReference>
<gene>
    <name evidence="1" type="primary">PmlGA01_000005000</name>
    <name evidence="1" type="ORF">PMLGA01_000005000</name>
</gene>
<sequence>MVLGNIISGFRELKQKSLDKFANILYNYAGFVYDRPSNEMIKDFFYKSRKAFILVESNCNLLQPHILTELKKFEDGTKEI</sequence>
<evidence type="ECO:0000313" key="1">
    <source>
        <dbReference type="EMBL" id="SBT70145.1"/>
    </source>
</evidence>
<dbReference type="VEuPathDB" id="PlasmoDB:PmUG01_02016300"/>
<dbReference type="EMBL" id="FLRK01000002">
    <property type="protein sequence ID" value="SBT70145.1"/>
    <property type="molecule type" value="Genomic_DNA"/>
</dbReference>
<accession>A0A1C3K9L4</accession>
<proteinExistence type="predicted"/>
<feature type="non-terminal residue" evidence="1">
    <location>
        <position position="80"/>
    </location>
</feature>
<protein>
    <submittedName>
        <fullName evidence="1">Uncharacterized protein</fullName>
    </submittedName>
</protein>
<dbReference type="AlphaFoldDB" id="A0A1C3K9L4"/>
<name>A0A1C3K9L4_PLAMA</name>